<evidence type="ECO:0000256" key="4">
    <source>
        <dbReference type="ARBA" id="ARBA00022692"/>
    </source>
</evidence>
<evidence type="ECO:0000256" key="3">
    <source>
        <dbReference type="ARBA" id="ARBA00022448"/>
    </source>
</evidence>
<feature type="domain" description="Major facilitator superfamily (MFS) profile" evidence="8">
    <location>
        <begin position="39"/>
        <end position="467"/>
    </location>
</feature>
<evidence type="ECO:0000256" key="7">
    <source>
        <dbReference type="SAM" id="Phobius"/>
    </source>
</evidence>
<feature type="transmembrane region" description="Helical" evidence="7">
    <location>
        <begin position="367"/>
        <end position="400"/>
    </location>
</feature>
<keyword evidence="6 7" id="KW-0472">Membrane</keyword>
<evidence type="ECO:0000256" key="2">
    <source>
        <dbReference type="ARBA" id="ARBA00010992"/>
    </source>
</evidence>
<comment type="caution">
    <text evidence="9">The sequence shown here is derived from an EMBL/GenBank/DDBJ whole genome shotgun (WGS) entry which is preliminary data.</text>
</comment>
<dbReference type="Gene3D" id="1.20.1250.20">
    <property type="entry name" value="MFS general substrate transporter like domains"/>
    <property type="match status" value="1"/>
</dbReference>
<feature type="transmembrane region" description="Helical" evidence="7">
    <location>
        <begin position="281"/>
        <end position="303"/>
    </location>
</feature>
<feature type="transmembrane region" description="Helical" evidence="7">
    <location>
        <begin position="105"/>
        <end position="124"/>
    </location>
</feature>
<dbReference type="InterPro" id="IPR036259">
    <property type="entry name" value="MFS_trans_sf"/>
</dbReference>
<keyword evidence="10" id="KW-1185">Reference proteome</keyword>
<keyword evidence="3" id="KW-0813">Transport</keyword>
<keyword evidence="5 7" id="KW-1133">Transmembrane helix</keyword>
<feature type="transmembrane region" description="Helical" evidence="7">
    <location>
        <begin position="412"/>
        <end position="432"/>
    </location>
</feature>
<dbReference type="PANTHER" id="PTHR23511:SF34">
    <property type="entry name" value="SYNAPTIC VESICLE GLYCOPROTEIN 2"/>
    <property type="match status" value="1"/>
</dbReference>
<evidence type="ECO:0000259" key="8">
    <source>
        <dbReference type="PROSITE" id="PS50850"/>
    </source>
</evidence>
<dbReference type="SUPFAM" id="SSF103473">
    <property type="entry name" value="MFS general substrate transporter"/>
    <property type="match status" value="1"/>
</dbReference>
<dbReference type="PROSITE" id="PS50850">
    <property type="entry name" value="MFS"/>
    <property type="match status" value="1"/>
</dbReference>
<sequence>MPPAAERPVATPPGTARSAVPDIAARLERLPMSGYQRRIFGIIASAWLVDQIDVALLTFLLGSIVVAFGLTPTEAGQLAAMTFAGQLVGNILAGTASDRFGRKAVFQVTMVVWGLASLAAAAAWSLPVLMACRFLIGVGVGGEAPVAQAMVSEIVPASVRGKYIAIMEGFWAVGYVLSGAISFFVLPYLGWRWAFVVVGLLSLVVLAVRRTMPESPRWLAEAGRAAEAEAVMATMERAVERATGRPLPPVAPAVAAAAAAPGPRRGAVATLFAPEYRLRTVMAFGLWFFALIGFFGLNSWIAVLLKERGFSIVGSVGFVTLITLGGIPGFAAAALLLERLGRKPATALFLVCAAASAYLYGNAGGGTVLTVAGVAVTWLFVAGFVMQFFMFGMWSCLYAYTPELYPTRARATGAGFASAFGRIGAILGPMIVPVLVRDHGPATAFQVGAGGFLIAALLVLTLGVETRGKVLEAVSH</sequence>
<dbReference type="InterPro" id="IPR020846">
    <property type="entry name" value="MFS_dom"/>
</dbReference>
<evidence type="ECO:0000256" key="1">
    <source>
        <dbReference type="ARBA" id="ARBA00004141"/>
    </source>
</evidence>
<gene>
    <name evidence="9" type="ORF">QWZ18_22835</name>
</gene>
<evidence type="ECO:0000313" key="10">
    <source>
        <dbReference type="Proteomes" id="UP001244297"/>
    </source>
</evidence>
<evidence type="ECO:0000256" key="5">
    <source>
        <dbReference type="ARBA" id="ARBA00022989"/>
    </source>
</evidence>
<accession>A0ABT8AV37</accession>
<keyword evidence="4 7" id="KW-0812">Transmembrane</keyword>
<dbReference type="EMBL" id="JAUFPT010000076">
    <property type="protein sequence ID" value="MDN3573445.1"/>
    <property type="molecule type" value="Genomic_DNA"/>
</dbReference>
<dbReference type="PANTHER" id="PTHR23511">
    <property type="entry name" value="SYNAPTIC VESICLE GLYCOPROTEIN 2"/>
    <property type="match status" value="1"/>
</dbReference>
<reference evidence="10" key="1">
    <citation type="journal article" date="2019" name="Int. J. Syst. Evol. Microbiol.">
        <title>The Global Catalogue of Microorganisms (GCM) 10K type strain sequencing project: providing services to taxonomists for standard genome sequencing and annotation.</title>
        <authorList>
            <consortium name="The Broad Institute Genomics Platform"/>
            <consortium name="The Broad Institute Genome Sequencing Center for Infectious Disease"/>
            <person name="Wu L."/>
            <person name="Ma J."/>
        </authorList>
    </citation>
    <scope>NUCLEOTIDE SEQUENCE [LARGE SCALE GENOMIC DNA]</scope>
    <source>
        <strain evidence="10">CECT 7806</strain>
    </source>
</reference>
<feature type="transmembrane region" description="Helical" evidence="7">
    <location>
        <begin position="39"/>
        <end position="69"/>
    </location>
</feature>
<feature type="transmembrane region" description="Helical" evidence="7">
    <location>
        <begin position="309"/>
        <end position="337"/>
    </location>
</feature>
<feature type="transmembrane region" description="Helical" evidence="7">
    <location>
        <begin position="444"/>
        <end position="464"/>
    </location>
</feature>
<feature type="transmembrane region" description="Helical" evidence="7">
    <location>
        <begin position="191"/>
        <end position="208"/>
    </location>
</feature>
<feature type="transmembrane region" description="Helical" evidence="7">
    <location>
        <begin position="344"/>
        <end position="361"/>
    </location>
</feature>
<evidence type="ECO:0000256" key="6">
    <source>
        <dbReference type="ARBA" id="ARBA00023136"/>
    </source>
</evidence>
<dbReference type="RefSeq" id="WP_238290527.1">
    <property type="nucleotide sequence ID" value="NZ_BPQS01000024.1"/>
</dbReference>
<dbReference type="InterPro" id="IPR005828">
    <property type="entry name" value="MFS_sugar_transport-like"/>
</dbReference>
<comment type="similarity">
    <text evidence="2">Belongs to the major facilitator superfamily. Sugar transporter (TC 2.A.1.1) family.</text>
</comment>
<protein>
    <submittedName>
        <fullName evidence="9">MFS transporter</fullName>
    </submittedName>
</protein>
<evidence type="ECO:0000313" key="9">
    <source>
        <dbReference type="EMBL" id="MDN3573445.1"/>
    </source>
</evidence>
<dbReference type="Proteomes" id="UP001244297">
    <property type="component" value="Unassembled WGS sequence"/>
</dbReference>
<comment type="subcellular location">
    <subcellularLocation>
        <location evidence="1">Membrane</location>
        <topology evidence="1">Multi-pass membrane protein</topology>
    </subcellularLocation>
</comment>
<dbReference type="Pfam" id="PF00083">
    <property type="entry name" value="Sugar_tr"/>
    <property type="match status" value="1"/>
</dbReference>
<name>A0ABT8AV37_9HYPH</name>
<organism evidence="9 10">
    <name type="scientific">Methylobacterium longum</name>
    <dbReference type="NCBI Taxonomy" id="767694"/>
    <lineage>
        <taxon>Bacteria</taxon>
        <taxon>Pseudomonadati</taxon>
        <taxon>Pseudomonadota</taxon>
        <taxon>Alphaproteobacteria</taxon>
        <taxon>Hyphomicrobiales</taxon>
        <taxon>Methylobacteriaceae</taxon>
        <taxon>Methylobacterium</taxon>
    </lineage>
</organism>
<dbReference type="InterPro" id="IPR005829">
    <property type="entry name" value="Sugar_transporter_CS"/>
</dbReference>
<dbReference type="PROSITE" id="PS00216">
    <property type="entry name" value="SUGAR_TRANSPORT_1"/>
    <property type="match status" value="1"/>
</dbReference>
<proteinExistence type="inferred from homology"/>
<feature type="transmembrane region" description="Helical" evidence="7">
    <location>
        <begin position="163"/>
        <end position="185"/>
    </location>
</feature>